<evidence type="ECO:0000256" key="1">
    <source>
        <dbReference type="ARBA" id="ARBA00004141"/>
    </source>
</evidence>
<reference evidence="9" key="1">
    <citation type="submission" date="2012-03" db="EMBL/GenBank/DDBJ databases">
        <title>Complete sequence of chromosome of Deinococcus peraridilitoris DSM 19664.</title>
        <authorList>
            <person name="Lucas S."/>
            <person name="Copeland A."/>
            <person name="Lapidus A."/>
            <person name="Glavina del Rio T."/>
            <person name="Dalin E."/>
            <person name="Tice H."/>
            <person name="Bruce D."/>
            <person name="Goodwin L."/>
            <person name="Pitluck S."/>
            <person name="Peters L."/>
            <person name="Mikhailova N."/>
            <person name="Lu M."/>
            <person name="Kyrpides N."/>
            <person name="Mavromatis K."/>
            <person name="Ivanova N."/>
            <person name="Brettin T."/>
            <person name="Detter J.C."/>
            <person name="Han C."/>
            <person name="Larimer F."/>
            <person name="Land M."/>
            <person name="Hauser L."/>
            <person name="Markowitz V."/>
            <person name="Cheng J.-F."/>
            <person name="Hugenholtz P."/>
            <person name="Woyke T."/>
            <person name="Wu D."/>
            <person name="Pukall R."/>
            <person name="Steenblock K."/>
            <person name="Brambilla E."/>
            <person name="Klenk H.-P."/>
            <person name="Eisen J.A."/>
        </authorList>
    </citation>
    <scope>NUCLEOTIDE SEQUENCE [LARGE SCALE GENOMIC DNA]</scope>
    <source>
        <strain evidence="9">DSM 19664 / LMG 22246 / CIP 109416 / KR-200</strain>
    </source>
</reference>
<dbReference type="OrthoDB" id="9797391at2"/>
<keyword evidence="6 7" id="KW-0472">Membrane</keyword>
<gene>
    <name evidence="8" type="ordered locus">Deipe_3537</name>
</gene>
<evidence type="ECO:0000256" key="2">
    <source>
        <dbReference type="ARBA" id="ARBA00022676"/>
    </source>
</evidence>
<organism evidence="8 9">
    <name type="scientific">Deinococcus peraridilitoris (strain DSM 19664 / LMG 22246 / CIP 109416 / KR-200)</name>
    <dbReference type="NCBI Taxonomy" id="937777"/>
    <lineage>
        <taxon>Bacteria</taxon>
        <taxon>Thermotogati</taxon>
        <taxon>Deinococcota</taxon>
        <taxon>Deinococci</taxon>
        <taxon>Deinococcales</taxon>
        <taxon>Deinococcaceae</taxon>
        <taxon>Deinococcus</taxon>
    </lineage>
</organism>
<dbReference type="EMBL" id="CP003382">
    <property type="protein sequence ID" value="AFZ68967.1"/>
    <property type="molecule type" value="Genomic_DNA"/>
</dbReference>
<dbReference type="Proteomes" id="UP000010467">
    <property type="component" value="Chromosome"/>
</dbReference>
<feature type="transmembrane region" description="Helical" evidence="7">
    <location>
        <begin position="6"/>
        <end position="33"/>
    </location>
</feature>
<dbReference type="InterPro" id="IPR029044">
    <property type="entry name" value="Nucleotide-diphossugar_trans"/>
</dbReference>
<dbReference type="GO" id="GO:0016757">
    <property type="term" value="F:glycosyltransferase activity"/>
    <property type="evidence" value="ECO:0007669"/>
    <property type="project" value="UniProtKB-KW"/>
</dbReference>
<evidence type="ECO:0000256" key="3">
    <source>
        <dbReference type="ARBA" id="ARBA00022679"/>
    </source>
</evidence>
<evidence type="ECO:0000256" key="6">
    <source>
        <dbReference type="ARBA" id="ARBA00023136"/>
    </source>
</evidence>
<dbReference type="InterPro" id="IPR050321">
    <property type="entry name" value="Glycosyltr_2/OpgH_subfam"/>
</dbReference>
<dbReference type="STRING" id="937777.Deipe_3537"/>
<dbReference type="Gene3D" id="3.90.550.10">
    <property type="entry name" value="Spore Coat Polysaccharide Biosynthesis Protein SpsA, Chain A"/>
    <property type="match status" value="1"/>
</dbReference>
<accession>L0A6Z7</accession>
<keyword evidence="4 7" id="KW-0812">Transmembrane</keyword>
<dbReference type="eggNOG" id="COG1215">
    <property type="taxonomic scope" value="Bacteria"/>
</dbReference>
<dbReference type="PATRIC" id="fig|937777.3.peg.3547"/>
<keyword evidence="5 7" id="KW-1133">Transmembrane helix</keyword>
<dbReference type="HOGENOM" id="CLU_019733_2_0_0"/>
<sequence>MYETVTVVLALVLIAYLLASIDDILLDLVYIFYHRRAYASRLKAAEIANDTPKRIAVMVAAWKEAGVVGDMLLTTLRHSHYPEERIEFFIGVYPNDRQTLEEITALAGELPNVHCVVNSRPGPTNKSQNLNEVYQAIERLEHERGQLFDAIAVHDAEDVIHPYAFKLYSALLNKHHIVQMPVFALFHRLTWQNALNVLISRTYADEFAEHHMHHVPIRSALGLFVPSAGTGFVMRREVLSHLAQHGPIFNEKSLTEDYELAWRLWRLGYRVHFHLQRLQRLNHRGTVSSEYVAVREYFPNDFTAAVRQKGRWTYGITLQTPTFIDWHALSWRDRLTLLHDQKGKFTNLVHLVGYPAALYTVLAPYLGLPTGDPHVLTPLLLTVLGFTAERLLMRMFAIRAVYGWGEALLSTFVLPFFPLRWFVGNIINACATLRAWRLYFWPGAGAKKGSTPRWDKTERKAYVPEVILQGVRRRLGDALLFYGDLTPRDLAAAVREQHGTHSDRLGAILVQRGKLTSHRLYQRLAEVVGVPFVELDEATPDFTLLPIEAMTKWQLVPLQRKDDRIVVATPLAFEDDRLWSALQDVRQQYGQSLITLALDPQDARHVLSRLHDYTPTTVTGND</sequence>
<dbReference type="NCBIfam" id="NF011305">
    <property type="entry name" value="PRK14716.1-3"/>
    <property type="match status" value="1"/>
</dbReference>
<name>L0A6Z7_DEIPD</name>
<proteinExistence type="predicted"/>
<evidence type="ECO:0000256" key="5">
    <source>
        <dbReference type="ARBA" id="ARBA00022989"/>
    </source>
</evidence>
<dbReference type="SUPFAM" id="SSF160246">
    <property type="entry name" value="EspE N-terminal domain-like"/>
    <property type="match status" value="1"/>
</dbReference>
<dbReference type="PANTHER" id="PTHR43867">
    <property type="entry name" value="CELLULOSE SYNTHASE CATALYTIC SUBUNIT A [UDP-FORMING]"/>
    <property type="match status" value="1"/>
</dbReference>
<evidence type="ECO:0000313" key="8">
    <source>
        <dbReference type="EMBL" id="AFZ68967.1"/>
    </source>
</evidence>
<protein>
    <submittedName>
        <fullName evidence="8">Glycosyl transferase</fullName>
    </submittedName>
</protein>
<comment type="subcellular location">
    <subcellularLocation>
        <location evidence="1">Membrane</location>
        <topology evidence="1">Multi-pass membrane protein</topology>
    </subcellularLocation>
</comment>
<keyword evidence="9" id="KW-1185">Reference proteome</keyword>
<dbReference type="SUPFAM" id="SSF53448">
    <property type="entry name" value="Nucleotide-diphospho-sugar transferases"/>
    <property type="match status" value="1"/>
</dbReference>
<dbReference type="RefSeq" id="WP_015237263.1">
    <property type="nucleotide sequence ID" value="NC_019793.1"/>
</dbReference>
<evidence type="ECO:0000256" key="4">
    <source>
        <dbReference type="ARBA" id="ARBA00022692"/>
    </source>
</evidence>
<dbReference type="PANTHER" id="PTHR43867:SF2">
    <property type="entry name" value="CELLULOSE SYNTHASE CATALYTIC SUBUNIT A [UDP-FORMING]"/>
    <property type="match status" value="1"/>
</dbReference>
<dbReference type="GO" id="GO:0016020">
    <property type="term" value="C:membrane"/>
    <property type="evidence" value="ECO:0007669"/>
    <property type="project" value="UniProtKB-SubCell"/>
</dbReference>
<dbReference type="Pfam" id="PF13641">
    <property type="entry name" value="Glyco_tranf_2_3"/>
    <property type="match status" value="1"/>
</dbReference>
<evidence type="ECO:0000313" key="9">
    <source>
        <dbReference type="Proteomes" id="UP000010467"/>
    </source>
</evidence>
<evidence type="ECO:0000256" key="7">
    <source>
        <dbReference type="SAM" id="Phobius"/>
    </source>
</evidence>
<dbReference type="InterPro" id="IPR037257">
    <property type="entry name" value="T2SS_E_N_sf"/>
</dbReference>
<dbReference type="KEGG" id="dpd:Deipe_3537"/>
<keyword evidence="2" id="KW-0328">Glycosyltransferase</keyword>
<dbReference type="AlphaFoldDB" id="L0A6Z7"/>
<keyword evidence="3 8" id="KW-0808">Transferase</keyword>